<name>A0ABY7LS22_9BACT</name>
<evidence type="ECO:0000313" key="3">
    <source>
        <dbReference type="Proteomes" id="UP001211005"/>
    </source>
</evidence>
<evidence type="ECO:0000313" key="2">
    <source>
        <dbReference type="EMBL" id="WBA42256.1"/>
    </source>
</evidence>
<dbReference type="Proteomes" id="UP001211005">
    <property type="component" value="Chromosome"/>
</dbReference>
<dbReference type="RefSeq" id="WP_269560314.1">
    <property type="nucleotide sequence ID" value="NZ_CP114767.1"/>
</dbReference>
<keyword evidence="3" id="KW-1185">Reference proteome</keyword>
<feature type="region of interest" description="Disordered" evidence="1">
    <location>
        <begin position="40"/>
        <end position="72"/>
    </location>
</feature>
<evidence type="ECO:0000256" key="1">
    <source>
        <dbReference type="SAM" id="MobiDB-lite"/>
    </source>
</evidence>
<protein>
    <submittedName>
        <fullName evidence="2">Uncharacterized protein</fullName>
    </submittedName>
</protein>
<sequence>MKSVYPFLLRHVYQLPACGQTLGLLLITGLALSACSVSSHNQLSPDREPAAPRYVAPADTSRMDSMPLPAPL</sequence>
<organism evidence="2 3">
    <name type="scientific">Hymenobacter canadensis</name>
    <dbReference type="NCBI Taxonomy" id="2999067"/>
    <lineage>
        <taxon>Bacteria</taxon>
        <taxon>Pseudomonadati</taxon>
        <taxon>Bacteroidota</taxon>
        <taxon>Cytophagia</taxon>
        <taxon>Cytophagales</taxon>
        <taxon>Hymenobacteraceae</taxon>
        <taxon>Hymenobacter</taxon>
    </lineage>
</organism>
<gene>
    <name evidence="2" type="ORF">O3303_01565</name>
</gene>
<proteinExistence type="predicted"/>
<reference evidence="2 3" key="1">
    <citation type="submission" date="2022-12" db="EMBL/GenBank/DDBJ databases">
        <title>Hymenobacter canadensis sp. nov. isolated from lake water of the Cambridge Bay, Canada.</title>
        <authorList>
            <person name="Kim W.H."/>
            <person name="Lee Y.M."/>
        </authorList>
    </citation>
    <scope>NUCLEOTIDE SEQUENCE [LARGE SCALE GENOMIC DNA]</scope>
    <source>
        <strain evidence="2 3">PAMC 29467</strain>
    </source>
</reference>
<accession>A0ABY7LS22</accession>
<dbReference type="PROSITE" id="PS51257">
    <property type="entry name" value="PROKAR_LIPOPROTEIN"/>
    <property type="match status" value="1"/>
</dbReference>
<dbReference type="EMBL" id="CP114767">
    <property type="protein sequence ID" value="WBA42256.1"/>
    <property type="molecule type" value="Genomic_DNA"/>
</dbReference>